<dbReference type="InterPro" id="IPR023346">
    <property type="entry name" value="Lysozyme-like_dom_sf"/>
</dbReference>
<evidence type="ECO:0000259" key="3">
    <source>
        <dbReference type="Pfam" id="PF13406"/>
    </source>
</evidence>
<name>A0A327JI14_9HYPH</name>
<feature type="transmembrane region" description="Helical" evidence="1">
    <location>
        <begin position="21"/>
        <end position="43"/>
    </location>
</feature>
<dbReference type="NCBIfam" id="TIGR02283">
    <property type="entry name" value="MltB_2"/>
    <property type="match status" value="1"/>
</dbReference>
<sequence>MDIRKEAQLTGISPRITAGSLRGAAFLVGFWAAVVIFVLAASVGAKADARFDRWIRDFWPTAKAAGVSWDTYRSAFAGVSPDPDILKKASRQPEFVTPIWEYLGSAASERRVENGREKLVEWKTWLDRIEAKYGVDRHVVVAIWGMESSYGEVLNNPKIVKNVIRSLSTLAYAGGKRQRFGESQLVAALKILERGDVSPRHMTGSWAGAMGHTQFIPTTFEAYAVDMDGDGRRNIWTSIPDALGSTAAYLNRSGWVSGKTWGYEVDLPRGFNFALADGHGKRSIAEWQALGVTRVLGRVFPRPDDEAYLLMPAGARGPAFLMLKNFRVIKRYNNADAYALAVGHLADKLMGAGSLAASWPREEKPLTHSQTRELQALLNRLGYGAGSVDGKLGPKTRAAIRDYQKRIGMPPDGYANTRLLSNLKDG</sequence>
<keyword evidence="1" id="KW-0472">Membrane</keyword>
<comment type="caution">
    <text evidence="4">The sequence shown here is derived from an EMBL/GenBank/DDBJ whole genome shotgun (WGS) entry which is preliminary data.</text>
</comment>
<dbReference type="SUPFAM" id="SSF53955">
    <property type="entry name" value="Lysozyme-like"/>
    <property type="match status" value="1"/>
</dbReference>
<dbReference type="InterPro" id="IPR036365">
    <property type="entry name" value="PGBD-like_sf"/>
</dbReference>
<dbReference type="AlphaFoldDB" id="A0A327JI14"/>
<dbReference type="Gene3D" id="1.10.530.10">
    <property type="match status" value="1"/>
</dbReference>
<dbReference type="Gene3D" id="1.10.101.10">
    <property type="entry name" value="PGBD-like superfamily/PGBD"/>
    <property type="match status" value="1"/>
</dbReference>
<dbReference type="Proteomes" id="UP000249299">
    <property type="component" value="Unassembled WGS sequence"/>
</dbReference>
<dbReference type="GO" id="GO:0008933">
    <property type="term" value="F:peptidoglycan lytic transglycosylase activity"/>
    <property type="evidence" value="ECO:0007669"/>
    <property type="project" value="TreeGrafter"/>
</dbReference>
<evidence type="ECO:0000256" key="1">
    <source>
        <dbReference type="SAM" id="Phobius"/>
    </source>
</evidence>
<dbReference type="EMBL" id="NPEV01000037">
    <property type="protein sequence ID" value="RAI26030.1"/>
    <property type="molecule type" value="Genomic_DNA"/>
</dbReference>
<gene>
    <name evidence="4" type="ORF">CH339_15875</name>
</gene>
<dbReference type="PANTHER" id="PTHR30163:SF8">
    <property type="entry name" value="LYTIC MUREIN TRANSGLYCOSYLASE"/>
    <property type="match status" value="1"/>
</dbReference>
<evidence type="ECO:0000313" key="5">
    <source>
        <dbReference type="Proteomes" id="UP000249299"/>
    </source>
</evidence>
<dbReference type="InterPro" id="IPR011970">
    <property type="entry name" value="MltB_2"/>
</dbReference>
<evidence type="ECO:0000313" key="4">
    <source>
        <dbReference type="EMBL" id="RAI26030.1"/>
    </source>
</evidence>
<reference evidence="4 5" key="1">
    <citation type="submission" date="2017-07" db="EMBL/GenBank/DDBJ databases">
        <title>Draft Genome Sequences of Select Purple Nonsulfur Bacteria.</title>
        <authorList>
            <person name="Lasarre B."/>
            <person name="Mckinlay J.B."/>
        </authorList>
    </citation>
    <scope>NUCLEOTIDE SEQUENCE [LARGE SCALE GENOMIC DNA]</scope>
    <source>
        <strain evidence="4 5">DSM 11290</strain>
    </source>
</reference>
<evidence type="ECO:0000259" key="2">
    <source>
        <dbReference type="Pfam" id="PF01471"/>
    </source>
</evidence>
<feature type="domain" description="Transglycosylase SLT" evidence="3">
    <location>
        <begin position="51"/>
        <end position="347"/>
    </location>
</feature>
<dbReference type="InterPro" id="IPR036366">
    <property type="entry name" value="PGBDSf"/>
</dbReference>
<dbReference type="GO" id="GO:0009253">
    <property type="term" value="P:peptidoglycan catabolic process"/>
    <property type="evidence" value="ECO:0007669"/>
    <property type="project" value="TreeGrafter"/>
</dbReference>
<dbReference type="CDD" id="cd13399">
    <property type="entry name" value="Slt35-like"/>
    <property type="match status" value="1"/>
</dbReference>
<dbReference type="InterPro" id="IPR002477">
    <property type="entry name" value="Peptidoglycan-bd-like"/>
</dbReference>
<dbReference type="Gene3D" id="1.10.8.350">
    <property type="entry name" value="Bacterial muramidase"/>
    <property type="match status" value="1"/>
</dbReference>
<proteinExistence type="predicted"/>
<dbReference type="InterPro" id="IPR043426">
    <property type="entry name" value="MltB-like"/>
</dbReference>
<dbReference type="SUPFAM" id="SSF47090">
    <property type="entry name" value="PGBD-like"/>
    <property type="match status" value="1"/>
</dbReference>
<keyword evidence="1" id="KW-0812">Transmembrane</keyword>
<accession>A0A327JI14</accession>
<dbReference type="Pfam" id="PF13406">
    <property type="entry name" value="SLT_2"/>
    <property type="match status" value="1"/>
</dbReference>
<organism evidence="4 5">
    <name type="scientific">Rhodobium orientis</name>
    <dbReference type="NCBI Taxonomy" id="34017"/>
    <lineage>
        <taxon>Bacteria</taxon>
        <taxon>Pseudomonadati</taxon>
        <taxon>Pseudomonadota</taxon>
        <taxon>Alphaproteobacteria</taxon>
        <taxon>Hyphomicrobiales</taxon>
        <taxon>Rhodobiaceae</taxon>
        <taxon>Rhodobium</taxon>
    </lineage>
</organism>
<dbReference type="Pfam" id="PF01471">
    <property type="entry name" value="PG_binding_1"/>
    <property type="match status" value="1"/>
</dbReference>
<keyword evidence="1" id="KW-1133">Transmembrane helix</keyword>
<keyword evidence="5" id="KW-1185">Reference proteome</keyword>
<dbReference type="InterPro" id="IPR031304">
    <property type="entry name" value="SLT_2"/>
</dbReference>
<dbReference type="OrthoDB" id="9808544at2"/>
<dbReference type="PANTHER" id="PTHR30163">
    <property type="entry name" value="MEMBRANE-BOUND LYTIC MUREIN TRANSGLYCOSYLASE B"/>
    <property type="match status" value="1"/>
</dbReference>
<protein>
    <submittedName>
        <fullName evidence="4">Lytic transglycosylase</fullName>
    </submittedName>
</protein>
<feature type="domain" description="Peptidoglycan binding-like" evidence="2">
    <location>
        <begin position="368"/>
        <end position="420"/>
    </location>
</feature>